<evidence type="ECO:0000256" key="1">
    <source>
        <dbReference type="ARBA" id="ARBA00004442"/>
    </source>
</evidence>
<dbReference type="InterPro" id="IPR012944">
    <property type="entry name" value="SusD_RagB_dom"/>
</dbReference>
<evidence type="ECO:0000313" key="9">
    <source>
        <dbReference type="EMBL" id="TDS65325.1"/>
    </source>
</evidence>
<feature type="domain" description="RagB/SusD" evidence="7">
    <location>
        <begin position="361"/>
        <end position="474"/>
    </location>
</feature>
<dbReference type="Pfam" id="PF14322">
    <property type="entry name" value="SusD-like_3"/>
    <property type="match status" value="1"/>
</dbReference>
<protein>
    <submittedName>
        <fullName evidence="9">SusD-like starch-binding protein associating with outer membrane</fullName>
    </submittedName>
</protein>
<evidence type="ECO:0000256" key="4">
    <source>
        <dbReference type="ARBA" id="ARBA00023136"/>
    </source>
</evidence>
<dbReference type="GO" id="GO:0009279">
    <property type="term" value="C:cell outer membrane"/>
    <property type="evidence" value="ECO:0007669"/>
    <property type="project" value="UniProtKB-SubCell"/>
</dbReference>
<dbReference type="InterPro" id="IPR011990">
    <property type="entry name" value="TPR-like_helical_dom_sf"/>
</dbReference>
<evidence type="ECO:0000256" key="2">
    <source>
        <dbReference type="ARBA" id="ARBA00006275"/>
    </source>
</evidence>
<feature type="domain" description="SusD-like N-terminal" evidence="8">
    <location>
        <begin position="81"/>
        <end position="229"/>
    </location>
</feature>
<dbReference type="InterPro" id="IPR033985">
    <property type="entry name" value="SusD-like_N"/>
</dbReference>
<keyword evidence="5" id="KW-0998">Cell outer membrane</keyword>
<dbReference type="OrthoDB" id="1100079at2"/>
<dbReference type="Proteomes" id="UP000295215">
    <property type="component" value="Unassembled WGS sequence"/>
</dbReference>
<evidence type="ECO:0000256" key="6">
    <source>
        <dbReference type="SAM" id="SignalP"/>
    </source>
</evidence>
<dbReference type="EMBL" id="SOAG01000002">
    <property type="protein sequence ID" value="TDS65325.1"/>
    <property type="molecule type" value="Genomic_DNA"/>
</dbReference>
<reference evidence="9 10" key="1">
    <citation type="submission" date="2019-03" db="EMBL/GenBank/DDBJ databases">
        <title>Genomic Encyclopedia of Archaeal and Bacterial Type Strains, Phase II (KMG-II): from individual species to whole genera.</title>
        <authorList>
            <person name="Goeker M."/>
        </authorList>
    </citation>
    <scope>NUCLEOTIDE SEQUENCE [LARGE SCALE GENOMIC DNA]</scope>
    <source>
        <strain evidence="9 10">DSM 28213</strain>
    </source>
</reference>
<accession>A0A4R7FCQ8</accession>
<feature type="signal peptide" evidence="6">
    <location>
        <begin position="1"/>
        <end position="19"/>
    </location>
</feature>
<name>A0A4R7FCQ8_9FLAO</name>
<dbReference type="PROSITE" id="PS51257">
    <property type="entry name" value="PROKAR_LIPOPROTEIN"/>
    <property type="match status" value="1"/>
</dbReference>
<comment type="caution">
    <text evidence="9">The sequence shown here is derived from an EMBL/GenBank/DDBJ whole genome shotgun (WGS) entry which is preliminary data.</text>
</comment>
<evidence type="ECO:0000256" key="3">
    <source>
        <dbReference type="ARBA" id="ARBA00022729"/>
    </source>
</evidence>
<evidence type="ECO:0000259" key="7">
    <source>
        <dbReference type="Pfam" id="PF07980"/>
    </source>
</evidence>
<feature type="chain" id="PRO_5020631484" evidence="6">
    <location>
        <begin position="20"/>
        <end position="505"/>
    </location>
</feature>
<evidence type="ECO:0000313" key="10">
    <source>
        <dbReference type="Proteomes" id="UP000295215"/>
    </source>
</evidence>
<dbReference type="AlphaFoldDB" id="A0A4R7FCQ8"/>
<comment type="similarity">
    <text evidence="2">Belongs to the SusD family.</text>
</comment>
<organism evidence="9 10">
    <name type="scientific">Myroides indicus</name>
    <dbReference type="NCBI Taxonomy" id="1323422"/>
    <lineage>
        <taxon>Bacteria</taxon>
        <taxon>Pseudomonadati</taxon>
        <taxon>Bacteroidota</taxon>
        <taxon>Flavobacteriia</taxon>
        <taxon>Flavobacteriales</taxon>
        <taxon>Flavobacteriaceae</taxon>
        <taxon>Myroides</taxon>
    </lineage>
</organism>
<comment type="subcellular location">
    <subcellularLocation>
        <location evidence="1">Cell outer membrane</location>
    </subcellularLocation>
</comment>
<keyword evidence="10" id="KW-1185">Reference proteome</keyword>
<dbReference type="Gene3D" id="1.25.40.390">
    <property type="match status" value="1"/>
</dbReference>
<proteinExistence type="inferred from homology"/>
<evidence type="ECO:0000256" key="5">
    <source>
        <dbReference type="ARBA" id="ARBA00023237"/>
    </source>
</evidence>
<keyword evidence="4" id="KW-0472">Membrane</keyword>
<dbReference type="SUPFAM" id="SSF48452">
    <property type="entry name" value="TPR-like"/>
    <property type="match status" value="1"/>
</dbReference>
<gene>
    <name evidence="9" type="ORF">C8P70_102109</name>
</gene>
<keyword evidence="3 6" id="KW-0732">Signal</keyword>
<dbReference type="RefSeq" id="WP_133711550.1">
    <property type="nucleotide sequence ID" value="NZ_SOAG01000002.1"/>
</dbReference>
<sequence>MKKIMIIALGAGLLLGACSKDFLDTSSTRFISKDDIDKISETSPHLSEATMNGLYAYNVKDGSGGTDGHDDFGQKGYDIYTDMLSGDMNLNRGIYGWYSRLANLQDPQNYVSNTVYKPWRFYYYMVRGANNIIDASGGNEIIPEDNKEKIVVAQAKALRAYMYYNLVMLYTQGYDANEKILPIYITPSLANTPAKPTQEVFALMEKDLKEAISLFESAGANSTILPRATELDYYVTKGILAYVLSAKGTQDALVEVQTLTQDIMAAYPLATKEQLLGGFNSVEQNPNWIWGAKLGIDNNLDLVSWWGQVDVFTYSYAVVGDTKGMSKELYESIRPDDIRKEQFSNEPVTDVNGNTMDFGERAYLPINKFYSATGKRLQGQRLIESAYVFMRVEEMYLLHAEAAARLMQDGEAITSLKEMLANRIDDISYLDGLSGQALKDEIMLQTRIELWGEGKVYAAFKRNKKDMTYGSNHLTFPGTTFSYDDPRLTFKVPQAEILNNPVYNN</sequence>
<dbReference type="Pfam" id="PF07980">
    <property type="entry name" value="SusD_RagB"/>
    <property type="match status" value="1"/>
</dbReference>
<evidence type="ECO:0000259" key="8">
    <source>
        <dbReference type="Pfam" id="PF14322"/>
    </source>
</evidence>